<keyword evidence="3" id="KW-1185">Reference proteome</keyword>
<dbReference type="PANTHER" id="PTHR33361">
    <property type="entry name" value="GLR0591 PROTEIN"/>
    <property type="match status" value="1"/>
</dbReference>
<protein>
    <submittedName>
        <fullName evidence="2">DUF885 domain-containing protein</fullName>
    </submittedName>
</protein>
<evidence type="ECO:0000256" key="1">
    <source>
        <dbReference type="SAM" id="SignalP"/>
    </source>
</evidence>
<dbReference type="RefSeq" id="WP_115490580.1">
    <property type="nucleotide sequence ID" value="NZ_JACHWW010000001.1"/>
</dbReference>
<evidence type="ECO:0000313" key="3">
    <source>
        <dbReference type="Proteomes" id="UP000254101"/>
    </source>
</evidence>
<evidence type="ECO:0000313" key="2">
    <source>
        <dbReference type="EMBL" id="RDS76346.1"/>
    </source>
</evidence>
<organism evidence="2 3">
    <name type="scientific">Alteriqipengyuania lutimaris</name>
    <dbReference type="NCBI Taxonomy" id="1538146"/>
    <lineage>
        <taxon>Bacteria</taxon>
        <taxon>Pseudomonadati</taxon>
        <taxon>Pseudomonadota</taxon>
        <taxon>Alphaproteobacteria</taxon>
        <taxon>Sphingomonadales</taxon>
        <taxon>Erythrobacteraceae</taxon>
        <taxon>Alteriqipengyuania</taxon>
    </lineage>
</organism>
<dbReference type="PANTHER" id="PTHR33361:SF2">
    <property type="entry name" value="DUF885 DOMAIN-CONTAINING PROTEIN"/>
    <property type="match status" value="1"/>
</dbReference>
<proteinExistence type="predicted"/>
<gene>
    <name evidence="2" type="ORF">DL238_01115</name>
</gene>
<dbReference type="EMBL" id="QRBB01000001">
    <property type="protein sequence ID" value="RDS76346.1"/>
    <property type="molecule type" value="Genomic_DNA"/>
</dbReference>
<comment type="caution">
    <text evidence="2">The sequence shown here is derived from an EMBL/GenBank/DDBJ whole genome shotgun (WGS) entry which is preliminary data.</text>
</comment>
<dbReference type="InterPro" id="IPR010281">
    <property type="entry name" value="DUF885"/>
</dbReference>
<keyword evidence="1" id="KW-0732">Signal</keyword>
<sequence>MKTFAAAIALVALLPAAPAFAQATEAATPAAQPDWVETSNAYTQKLIDFEAQFYPEGASSSGYEQYDGQTFDYSLDADERYVAGAKELKAEFTAAMARESNPFVKQDLAILIDNLDRSIASNELNEQYMLEWTELPQNIFYSIGSILSDQTAENRRASALELLRKYTGVADGYEPYTEQAKTHFEASRGDGKIGPYRVEVAESIGKIPTFVAGIRELFDKYEIEGADEALDAMETQFADYGEWTQEEVLPEARDTARLPEELYALNLRNVGIDMDPREAMSQARRGFYEIRAQMEALAPQIAEKNGWPETDMAGVMKQLKQQTIPNDEIEEFYRGVNRELEAKARENDIVSIPDTELQMRVASEAESAAQPAPHMRPPRLIGNTGEQGTFVLTVGNPTASADDAYDDFNFPAAAWTLSAHEARPGHEMQFAALVEQGVSLARMLYAFNSVNVEGWALYAEAEMMPHEPIEGQFIAQQFRLLRAARAFLDPALNLGLMTRDEAEYVLRDEALFSPGMTKQELDRYQFRMPGQAGAYYYGYRKLIDLRVETELALGEAFDEKEFNDFLLAQGIIPLELIAQAVREGFIPAHRPASGGAG</sequence>
<dbReference type="AlphaFoldDB" id="A0A395LHF1"/>
<accession>A0A395LHF1</accession>
<dbReference type="OrthoDB" id="9769898at2"/>
<feature type="signal peptide" evidence="1">
    <location>
        <begin position="1"/>
        <end position="21"/>
    </location>
</feature>
<dbReference type="Pfam" id="PF05960">
    <property type="entry name" value="DUF885"/>
    <property type="match status" value="1"/>
</dbReference>
<dbReference type="Proteomes" id="UP000254101">
    <property type="component" value="Unassembled WGS sequence"/>
</dbReference>
<reference evidence="2 3" key="1">
    <citation type="submission" date="2018-07" db="EMBL/GenBank/DDBJ databases">
        <title>Erythrobacter nanhaiensis sp. nov., a novel member of the genus Erythrobacter isolated from the South China Sea.</title>
        <authorList>
            <person name="Chen X."/>
            <person name="Liu J."/>
        </authorList>
    </citation>
    <scope>NUCLEOTIDE SEQUENCE [LARGE SCALE GENOMIC DNA]</scope>
    <source>
        <strain evidence="2 3">S-5</strain>
    </source>
</reference>
<name>A0A395LHF1_9SPHN</name>
<feature type="chain" id="PRO_5017413692" evidence="1">
    <location>
        <begin position="22"/>
        <end position="597"/>
    </location>
</feature>